<dbReference type="RefSeq" id="WP_148915825.1">
    <property type="nucleotide sequence ID" value="NZ_VSZS01000065.1"/>
</dbReference>
<keyword evidence="2" id="KW-0732">Signal</keyword>
<keyword evidence="4" id="KW-1185">Reference proteome</keyword>
<dbReference type="OrthoDB" id="8115249at2"/>
<dbReference type="PROSITE" id="PS51257">
    <property type="entry name" value="PROKAR_LIPOPROTEIN"/>
    <property type="match status" value="1"/>
</dbReference>
<organism evidence="3 4">
    <name type="scientific">Neoaquamicrobium microcysteis</name>
    <dbReference type="NCBI Taxonomy" id="2682781"/>
    <lineage>
        <taxon>Bacteria</taxon>
        <taxon>Pseudomonadati</taxon>
        <taxon>Pseudomonadota</taxon>
        <taxon>Alphaproteobacteria</taxon>
        <taxon>Hyphomicrobiales</taxon>
        <taxon>Phyllobacteriaceae</taxon>
        <taxon>Neoaquamicrobium</taxon>
    </lineage>
</organism>
<feature type="signal peptide" evidence="2">
    <location>
        <begin position="1"/>
        <end position="20"/>
    </location>
</feature>
<protein>
    <recommendedName>
        <fullName evidence="5">DUF3035 domain-containing protein</fullName>
    </recommendedName>
</protein>
<feature type="compositionally biased region" description="Basic and acidic residues" evidence="1">
    <location>
        <begin position="107"/>
        <end position="121"/>
    </location>
</feature>
<evidence type="ECO:0008006" key="5">
    <source>
        <dbReference type="Google" id="ProtNLM"/>
    </source>
</evidence>
<reference evidence="3 4" key="1">
    <citation type="submission" date="2019-08" db="EMBL/GenBank/DDBJ databases">
        <authorList>
            <person name="Seo Y.L."/>
        </authorList>
    </citation>
    <scope>NUCLEOTIDE SEQUENCE [LARGE SCALE GENOMIC DNA]</scope>
    <source>
        <strain evidence="3 4">MaA-C15</strain>
    </source>
</reference>
<accession>A0A5D4GSC6</accession>
<evidence type="ECO:0000256" key="1">
    <source>
        <dbReference type="SAM" id="MobiDB-lite"/>
    </source>
</evidence>
<gene>
    <name evidence="3" type="ORF">FY036_16455</name>
</gene>
<name>A0A5D4GSC6_9HYPH</name>
<reference evidence="3 4" key="2">
    <citation type="submission" date="2019-09" db="EMBL/GenBank/DDBJ databases">
        <title>Mesorhizobium sp. MaA-C15 isolated from Microcystis aeruginosa.</title>
        <authorList>
            <person name="Jeong S.E."/>
            <person name="Jin H.M."/>
            <person name="Jeon C.O."/>
        </authorList>
    </citation>
    <scope>NUCLEOTIDE SEQUENCE [LARGE SCALE GENOMIC DNA]</scope>
    <source>
        <strain evidence="3 4">MaA-C15</strain>
    </source>
</reference>
<sequence>MTRRREAELFALRIAPVVLALALAACSTTNIEDLAPVAGNQVAGQPAAFQETQQPAFGQPGNYPNLNIIPTPAAAQITPQQRRDTAATLRERRAQVASQGGGNVRDTSNELRRLARSHAEEALAEIEGE</sequence>
<feature type="chain" id="PRO_5022740751" description="DUF3035 domain-containing protein" evidence="2">
    <location>
        <begin position="21"/>
        <end position="129"/>
    </location>
</feature>
<evidence type="ECO:0000313" key="4">
    <source>
        <dbReference type="Proteomes" id="UP000323258"/>
    </source>
</evidence>
<dbReference type="Proteomes" id="UP000323258">
    <property type="component" value="Unassembled WGS sequence"/>
</dbReference>
<evidence type="ECO:0000313" key="3">
    <source>
        <dbReference type="EMBL" id="TYR31024.1"/>
    </source>
</evidence>
<dbReference type="AlphaFoldDB" id="A0A5D4GSC6"/>
<proteinExistence type="predicted"/>
<evidence type="ECO:0000256" key="2">
    <source>
        <dbReference type="SAM" id="SignalP"/>
    </source>
</evidence>
<feature type="compositionally biased region" description="Basic and acidic residues" evidence="1">
    <location>
        <begin position="81"/>
        <end position="94"/>
    </location>
</feature>
<feature type="region of interest" description="Disordered" evidence="1">
    <location>
        <begin position="77"/>
        <end position="129"/>
    </location>
</feature>
<dbReference type="EMBL" id="VSZS01000065">
    <property type="protein sequence ID" value="TYR31024.1"/>
    <property type="molecule type" value="Genomic_DNA"/>
</dbReference>
<comment type="caution">
    <text evidence="3">The sequence shown here is derived from an EMBL/GenBank/DDBJ whole genome shotgun (WGS) entry which is preliminary data.</text>
</comment>